<dbReference type="InterPro" id="IPR008254">
    <property type="entry name" value="Flavodoxin/NO_synth"/>
</dbReference>
<dbReference type="Proteomes" id="UP000245934">
    <property type="component" value="Unassembled WGS sequence"/>
</dbReference>
<dbReference type="EMBL" id="QGMZ01000001">
    <property type="protein sequence ID" value="PWR76314.1"/>
    <property type="molecule type" value="Genomic_DNA"/>
</dbReference>
<dbReference type="AlphaFoldDB" id="A0A2V2N8S1"/>
<dbReference type="Gene3D" id="3.40.50.360">
    <property type="match status" value="1"/>
</dbReference>
<gene>
    <name evidence="2" type="ORF">DLD82_00460</name>
</gene>
<dbReference type="GO" id="GO:0010181">
    <property type="term" value="F:FMN binding"/>
    <property type="evidence" value="ECO:0007669"/>
    <property type="project" value="InterPro"/>
</dbReference>
<proteinExistence type="predicted"/>
<evidence type="ECO:0000313" key="2">
    <source>
        <dbReference type="EMBL" id="PWR76314.1"/>
    </source>
</evidence>
<comment type="caution">
    <text evidence="2">The sequence shown here is derived from an EMBL/GenBank/DDBJ whole genome shotgun (WGS) entry which is preliminary data.</text>
</comment>
<dbReference type="OrthoDB" id="73155at2157"/>
<keyword evidence="3" id="KW-1185">Reference proteome</keyword>
<reference evidence="2 3" key="1">
    <citation type="submission" date="2018-05" db="EMBL/GenBank/DDBJ databases">
        <title>Draft genome of Methanospirillum stamsii Pt1.</title>
        <authorList>
            <person name="Dueholm M.S."/>
            <person name="Nielsen P.H."/>
            <person name="Bakmann L.F."/>
            <person name="Otzen D.E."/>
        </authorList>
    </citation>
    <scope>NUCLEOTIDE SEQUENCE [LARGE SCALE GENOMIC DNA]</scope>
    <source>
        <strain evidence="2 3">Pt1</strain>
    </source>
</reference>
<accession>A0A2V2N8S1</accession>
<dbReference type="GeneID" id="97610344"/>
<protein>
    <submittedName>
        <fullName evidence="2">ArsR family transcriptional regulator</fullName>
    </submittedName>
</protein>
<dbReference type="SUPFAM" id="SSF52218">
    <property type="entry name" value="Flavoproteins"/>
    <property type="match status" value="1"/>
</dbReference>
<dbReference type="InterPro" id="IPR029039">
    <property type="entry name" value="Flavoprotein-like_sf"/>
</dbReference>
<feature type="domain" description="Flavodoxin-like" evidence="1">
    <location>
        <begin position="2"/>
        <end position="111"/>
    </location>
</feature>
<evidence type="ECO:0000259" key="1">
    <source>
        <dbReference type="Pfam" id="PF12682"/>
    </source>
</evidence>
<sequence>MKTIIIYHSYSGITKAVVEKIKSILSADSIEIVPKHPYSSLMVYPKGCYRAMKGEVDEVTPEKIDVSGYDMVVMASPVWAGKPTPVINGAIRALNGCKGSQAFLFLTCGAKNSGLEAVSSFRERMNDMGLQVSGDAVLDKKDVQNPEMIENLSSLIRSAGEKT</sequence>
<evidence type="ECO:0000313" key="3">
    <source>
        <dbReference type="Proteomes" id="UP000245934"/>
    </source>
</evidence>
<organism evidence="2 3">
    <name type="scientific">Methanospirillum stamsii</name>
    <dbReference type="NCBI Taxonomy" id="1277351"/>
    <lineage>
        <taxon>Archaea</taxon>
        <taxon>Methanobacteriati</taxon>
        <taxon>Methanobacteriota</taxon>
        <taxon>Stenosarchaea group</taxon>
        <taxon>Methanomicrobia</taxon>
        <taxon>Methanomicrobiales</taxon>
        <taxon>Methanospirillaceae</taxon>
        <taxon>Methanospirillum</taxon>
    </lineage>
</organism>
<dbReference type="RefSeq" id="WP_109939133.1">
    <property type="nucleotide sequence ID" value="NZ_CP176366.1"/>
</dbReference>
<name>A0A2V2N8S1_9EURY</name>
<dbReference type="Pfam" id="PF12682">
    <property type="entry name" value="Flavodoxin_4"/>
    <property type="match status" value="1"/>
</dbReference>